<protein>
    <submittedName>
        <fullName evidence="1">Uncharacterized protein</fullName>
    </submittedName>
</protein>
<evidence type="ECO:0000313" key="2">
    <source>
        <dbReference type="Proteomes" id="UP000182227"/>
    </source>
</evidence>
<evidence type="ECO:0000313" key="1">
    <source>
        <dbReference type="EMBL" id="CQD23353.1"/>
    </source>
</evidence>
<dbReference type="EMBL" id="CTEF01000006">
    <property type="protein sequence ID" value="CQD23353.1"/>
    <property type="molecule type" value="Genomic_DNA"/>
</dbReference>
<dbReference type="Proteomes" id="UP000182227">
    <property type="component" value="Unassembled WGS sequence"/>
</dbReference>
<sequence length="78" mass="8056">MTFSGRLAFLGMTTDPLAPLVDLPGVSAASDEARDALGRAHRHKFNLRGWPQTAAEAALRAARAGHAPTPTSAVGSSC</sequence>
<accession>A0A0U1DVD0</accession>
<dbReference type="AlphaFoldDB" id="A0A0U1DVD0"/>
<reference evidence="1 2" key="1">
    <citation type="submission" date="2015-03" db="EMBL/GenBank/DDBJ databases">
        <authorList>
            <person name="Murphy D."/>
        </authorList>
    </citation>
    <scope>NUCLEOTIDE SEQUENCE [LARGE SCALE GENOMIC DNA]</scope>
    <source>
        <strain evidence="1 2">D16</strain>
    </source>
</reference>
<organism evidence="1 2">
    <name type="scientific">Mycolicibacterium conceptionense</name>
    <dbReference type="NCBI Taxonomy" id="451644"/>
    <lineage>
        <taxon>Bacteria</taxon>
        <taxon>Bacillati</taxon>
        <taxon>Actinomycetota</taxon>
        <taxon>Actinomycetes</taxon>
        <taxon>Mycobacteriales</taxon>
        <taxon>Mycobacteriaceae</taxon>
        <taxon>Mycolicibacterium</taxon>
    </lineage>
</organism>
<gene>
    <name evidence="1" type="ORF">BN970_05762</name>
</gene>
<proteinExistence type="predicted"/>
<name>A0A0U1DVD0_9MYCO</name>